<dbReference type="Gene3D" id="3.30.450.90">
    <property type="match status" value="1"/>
</dbReference>
<reference evidence="7" key="1">
    <citation type="journal article" date="2019" name="Int. J. Syst. Evol. Microbiol.">
        <title>The Global Catalogue of Microorganisms (GCM) 10K type strain sequencing project: providing services to taxonomists for standard genome sequencing and annotation.</title>
        <authorList>
            <consortium name="The Broad Institute Genomics Platform"/>
            <consortium name="The Broad Institute Genome Sequencing Center for Infectious Disease"/>
            <person name="Wu L."/>
            <person name="Ma J."/>
        </authorList>
    </citation>
    <scope>NUCLEOTIDE SEQUENCE [LARGE SCALE GENOMIC DNA]</scope>
    <source>
        <strain evidence="7">NBRC 108730</strain>
    </source>
</reference>
<dbReference type="PANTHER" id="PTHR30258:SF29">
    <property type="entry name" value="MSHA PILUS ASSEMBLY ATPASE MSHE"/>
    <property type="match status" value="1"/>
</dbReference>
<evidence type="ECO:0000313" key="6">
    <source>
        <dbReference type="EMBL" id="GMA86006.1"/>
    </source>
</evidence>
<keyword evidence="3" id="KW-0067">ATP-binding</keyword>
<dbReference type="InterPro" id="IPR025874">
    <property type="entry name" value="DZR"/>
</dbReference>
<proteinExistence type="inferred from homology"/>
<comment type="caution">
    <text evidence="6">The sequence shown here is derived from an EMBL/GenBank/DDBJ whole genome shotgun (WGS) entry which is preliminary data.</text>
</comment>
<evidence type="ECO:0000256" key="1">
    <source>
        <dbReference type="ARBA" id="ARBA00006611"/>
    </source>
</evidence>
<dbReference type="Pfam" id="PF00437">
    <property type="entry name" value="T2SSE"/>
    <property type="match status" value="2"/>
</dbReference>
<keyword evidence="7" id="KW-1185">Reference proteome</keyword>
<dbReference type="Gene3D" id="3.40.50.300">
    <property type="entry name" value="P-loop containing nucleotide triphosphate hydrolases"/>
    <property type="match status" value="1"/>
</dbReference>
<comment type="similarity">
    <text evidence="1">Belongs to the GSP E family.</text>
</comment>
<evidence type="ECO:0000256" key="4">
    <source>
        <dbReference type="SAM" id="MobiDB-lite"/>
    </source>
</evidence>
<evidence type="ECO:0000256" key="3">
    <source>
        <dbReference type="ARBA" id="ARBA00022840"/>
    </source>
</evidence>
<dbReference type="Pfam" id="PF12773">
    <property type="entry name" value="DZR"/>
    <property type="match status" value="1"/>
</dbReference>
<feature type="region of interest" description="Disordered" evidence="4">
    <location>
        <begin position="137"/>
        <end position="186"/>
    </location>
</feature>
<dbReference type="Proteomes" id="UP001157017">
    <property type="component" value="Unassembled WGS sequence"/>
</dbReference>
<dbReference type="SUPFAM" id="SSF52540">
    <property type="entry name" value="P-loop containing nucleoside triphosphate hydrolases"/>
    <property type="match status" value="1"/>
</dbReference>
<evidence type="ECO:0000256" key="2">
    <source>
        <dbReference type="ARBA" id="ARBA00022741"/>
    </source>
</evidence>
<dbReference type="EMBL" id="BSUZ01000001">
    <property type="protein sequence ID" value="GMA86006.1"/>
    <property type="molecule type" value="Genomic_DNA"/>
</dbReference>
<accession>A0ABQ6JCT8</accession>
<evidence type="ECO:0000259" key="5">
    <source>
        <dbReference type="PROSITE" id="PS00662"/>
    </source>
</evidence>
<feature type="compositionally biased region" description="Basic and acidic residues" evidence="4">
    <location>
        <begin position="149"/>
        <end position="172"/>
    </location>
</feature>
<keyword evidence="2" id="KW-0547">Nucleotide-binding</keyword>
<gene>
    <name evidence="6" type="ORF">GCM10025868_12560</name>
</gene>
<dbReference type="InterPro" id="IPR001482">
    <property type="entry name" value="T2SS/T4SS_dom"/>
</dbReference>
<dbReference type="InterPro" id="IPR027417">
    <property type="entry name" value="P-loop_NTPase"/>
</dbReference>
<name>A0ABQ6JCT8_9ACTN</name>
<evidence type="ECO:0000313" key="7">
    <source>
        <dbReference type="Proteomes" id="UP001157017"/>
    </source>
</evidence>
<dbReference type="PROSITE" id="PS00662">
    <property type="entry name" value="T2SP_E"/>
    <property type="match status" value="1"/>
</dbReference>
<sequence length="442" mass="47969">MTTPPSSSLVNQVLADAARLRASDIHIEVQRDGLRIRYRVDGILRDVMTAPKRIASTVVSRVKIMSGLDIAERRVPQDGRSRIIVDGSAIDTRVSTLPSLHGEKIVVRLLTRADNVPSLASLGFEPFQARDLQAGAGRAAGPGAHHRPDRLGQDEHPVRRDPRDADAGEEHRHARGPRRGAAPGITQVQVNVRSGMTFDAGLRSILRQDPDIILLGEVRDQQTAEMALKASQTGHMVLTTLHTNSAVAALTRLVDMGVEPFLVASSLTAAIAQRLVRRPCDSCAEGYIPDDTTLTMLGLRIDDILDATPLMGVGCPDCGGTGYRGRTAVYEVLEVDNDMRQVLLSTPSESAVSQQARTSGMQTLRASAIEKAKRGETTFEEAVRVTHSDHGGAGCPSCERSVEKGMSRCPWCGVDLHTGRCEVCDRRLEADWKVCPWHPAQQ</sequence>
<organism evidence="6 7">
    <name type="scientific">Angustibacter aerolatus</name>
    <dbReference type="NCBI Taxonomy" id="1162965"/>
    <lineage>
        <taxon>Bacteria</taxon>
        <taxon>Bacillati</taxon>
        <taxon>Actinomycetota</taxon>
        <taxon>Actinomycetes</taxon>
        <taxon>Kineosporiales</taxon>
        <taxon>Kineosporiaceae</taxon>
    </lineage>
</organism>
<dbReference type="PANTHER" id="PTHR30258">
    <property type="entry name" value="TYPE II SECRETION SYSTEM PROTEIN GSPE-RELATED"/>
    <property type="match status" value="1"/>
</dbReference>
<dbReference type="CDD" id="cd01129">
    <property type="entry name" value="PulE-GspE-like"/>
    <property type="match status" value="1"/>
</dbReference>
<feature type="domain" description="Bacterial type II secretion system protein E" evidence="5">
    <location>
        <begin position="206"/>
        <end position="220"/>
    </location>
</feature>
<protein>
    <recommendedName>
        <fullName evidence="5">Bacterial type II secretion system protein E domain-containing protein</fullName>
    </recommendedName>
</protein>